<accession>A0ABX8TG31</accession>
<evidence type="ECO:0000313" key="3">
    <source>
        <dbReference type="Proteomes" id="UP000824334"/>
    </source>
</evidence>
<evidence type="ECO:0000259" key="1">
    <source>
        <dbReference type="Pfam" id="PF08281"/>
    </source>
</evidence>
<dbReference type="GeneID" id="302580004"/>
<dbReference type="Proteomes" id="UP000824334">
    <property type="component" value="Chromosome"/>
</dbReference>
<dbReference type="EMBL" id="CP080034">
    <property type="protein sequence ID" value="QYC10171.1"/>
    <property type="molecule type" value="Genomic_DNA"/>
</dbReference>
<sequence>MRRWPSVLRRRPRRSAEEPQRRIFVRAIRRLPRACRDVFVMHRFAGMSLDEISDQLRIDQQAVEARLAEALVKLSRAVDEAGGCEPSER</sequence>
<dbReference type="Pfam" id="PF08281">
    <property type="entry name" value="Sigma70_r4_2"/>
    <property type="match status" value="1"/>
</dbReference>
<proteinExistence type="predicted"/>
<name>A0ABX8TG31_9CAUL</name>
<dbReference type="InterPro" id="IPR013249">
    <property type="entry name" value="RNA_pol_sigma70_r4_t2"/>
</dbReference>
<dbReference type="RefSeq" id="WP_219353004.1">
    <property type="nucleotide sequence ID" value="NZ_CP080034.1"/>
</dbReference>
<keyword evidence="3" id="KW-1185">Reference proteome</keyword>
<organism evidence="2 3">
    <name type="scientific">Brevundimonas nasdae</name>
    <dbReference type="NCBI Taxonomy" id="172043"/>
    <lineage>
        <taxon>Bacteria</taxon>
        <taxon>Pseudomonadati</taxon>
        <taxon>Pseudomonadota</taxon>
        <taxon>Alphaproteobacteria</taxon>
        <taxon>Caulobacterales</taxon>
        <taxon>Caulobacteraceae</taxon>
        <taxon>Brevundimonas</taxon>
    </lineage>
</organism>
<reference evidence="2 3" key="1">
    <citation type="submission" date="2021-07" db="EMBL/GenBank/DDBJ databases">
        <title>Isolation and characterization of bacteria from a gold mining with a capacity of golden bioaccumulation.</title>
        <authorList>
            <person name="Yang X.J."/>
        </authorList>
    </citation>
    <scope>NUCLEOTIDE SEQUENCE [LARGE SCALE GENOMIC DNA]</scope>
    <source>
        <strain evidence="2 3">Au29</strain>
    </source>
</reference>
<protein>
    <recommendedName>
        <fullName evidence="1">RNA polymerase sigma factor 70 region 4 type 2 domain-containing protein</fullName>
    </recommendedName>
</protein>
<evidence type="ECO:0000313" key="2">
    <source>
        <dbReference type="EMBL" id="QYC10171.1"/>
    </source>
</evidence>
<gene>
    <name evidence="2" type="ORF">KWG56_16680</name>
</gene>
<feature type="domain" description="RNA polymerase sigma factor 70 region 4 type 2" evidence="1">
    <location>
        <begin position="22"/>
        <end position="74"/>
    </location>
</feature>